<proteinExistence type="predicted"/>
<organism evidence="2 3">
    <name type="scientific">Thermococcus barossii</name>
    <dbReference type="NCBI Taxonomy" id="54077"/>
    <lineage>
        <taxon>Archaea</taxon>
        <taxon>Methanobacteriati</taxon>
        <taxon>Methanobacteriota</taxon>
        <taxon>Thermococci</taxon>
        <taxon>Thermococcales</taxon>
        <taxon>Thermococcaceae</taxon>
        <taxon>Thermococcus</taxon>
    </lineage>
</organism>
<protein>
    <submittedName>
        <fullName evidence="2">Uncharacterized protein</fullName>
    </submittedName>
</protein>
<keyword evidence="1" id="KW-0812">Transmembrane</keyword>
<dbReference type="RefSeq" id="WP_088865524.1">
    <property type="nucleotide sequence ID" value="NZ_CP015101.1"/>
</dbReference>
<keyword evidence="3" id="KW-1185">Reference proteome</keyword>
<dbReference type="Proteomes" id="UP000250272">
    <property type="component" value="Chromosome"/>
</dbReference>
<keyword evidence="1" id="KW-0472">Membrane</keyword>
<evidence type="ECO:0000313" key="2">
    <source>
        <dbReference type="EMBL" id="ASJ05526.1"/>
    </source>
</evidence>
<gene>
    <name evidence="2" type="ORF">A3L01_09185</name>
</gene>
<dbReference type="EMBL" id="CP015101">
    <property type="protein sequence ID" value="ASJ05526.1"/>
    <property type="molecule type" value="Genomic_DNA"/>
</dbReference>
<sequence>MAEEVIGALITLLFFGWFFKTEVESKCVYDMECAKNQVKWVNILVVVGILVGVLNGIRSYIYYSIWIGTWLGAYHGVDSVEKKAEERRVREAQKRRERLKNDECSQLPLLEAELKRVREEINKHYYASKATGFNPVADIAHQASAAKLLDRAEELEKKIQEIKRKHRC</sequence>
<name>A0A2Z2MHY7_9EURY</name>
<accession>A0A2Z2MHY7</accession>
<evidence type="ECO:0000313" key="3">
    <source>
        <dbReference type="Proteomes" id="UP000250272"/>
    </source>
</evidence>
<reference evidence="2 3" key="1">
    <citation type="submission" date="2016-04" db="EMBL/GenBank/DDBJ databases">
        <title>Complete genome sequence of Thermococcus barossii type strain SHCK-94.</title>
        <authorList>
            <person name="Oger P.M."/>
        </authorList>
    </citation>
    <scope>NUCLEOTIDE SEQUENCE [LARGE SCALE GENOMIC DNA]</scope>
    <source>
        <strain evidence="2 3">SHCK-94</strain>
    </source>
</reference>
<evidence type="ECO:0000256" key="1">
    <source>
        <dbReference type="SAM" id="Phobius"/>
    </source>
</evidence>
<keyword evidence="1" id="KW-1133">Transmembrane helix</keyword>
<dbReference type="AlphaFoldDB" id="A0A2Z2MHY7"/>
<dbReference type="GeneID" id="33326949"/>
<dbReference type="KEGG" id="tbs:A3L01_09185"/>
<feature type="transmembrane region" description="Helical" evidence="1">
    <location>
        <begin position="41"/>
        <end position="61"/>
    </location>
</feature>